<dbReference type="AlphaFoldDB" id="A0A1C7LKR0"/>
<sequence length="136" mass="14914">MSAGFFGAQQFSTSYHQLIQVEDTGLNRMLAPYNSCANANNAIADSLAPCAPARRDARPCQRAGDAVALHIRDHHARVLGILRAVHRGRAARKTRSAHAPFASSYPLTIEDEINRMVEEARRYGMRSNFGCATDVS</sequence>
<name>A0A1C7LKR0_GRIFR</name>
<keyword evidence="2" id="KW-1185">Reference proteome</keyword>
<reference evidence="1 2" key="1">
    <citation type="submission" date="2016-03" db="EMBL/GenBank/DDBJ databases">
        <title>Whole genome sequencing of Grifola frondosa 9006-11.</title>
        <authorList>
            <person name="Min B."/>
            <person name="Park H."/>
            <person name="Kim J.-G."/>
            <person name="Cho H."/>
            <person name="Oh Y.-L."/>
            <person name="Kong W.-S."/>
            <person name="Choi I.-G."/>
        </authorList>
    </citation>
    <scope>NUCLEOTIDE SEQUENCE [LARGE SCALE GENOMIC DNA]</scope>
    <source>
        <strain evidence="1 2">9006-11</strain>
    </source>
</reference>
<protein>
    <submittedName>
        <fullName evidence="1">Uncharacterized protein</fullName>
    </submittedName>
</protein>
<dbReference type="EMBL" id="LUGG01000046">
    <property type="protein sequence ID" value="OBZ65332.1"/>
    <property type="molecule type" value="Genomic_DNA"/>
</dbReference>
<organism evidence="1 2">
    <name type="scientific">Grifola frondosa</name>
    <name type="common">Maitake</name>
    <name type="synonym">Polyporus frondosus</name>
    <dbReference type="NCBI Taxonomy" id="5627"/>
    <lineage>
        <taxon>Eukaryota</taxon>
        <taxon>Fungi</taxon>
        <taxon>Dikarya</taxon>
        <taxon>Basidiomycota</taxon>
        <taxon>Agaricomycotina</taxon>
        <taxon>Agaricomycetes</taxon>
        <taxon>Polyporales</taxon>
        <taxon>Grifolaceae</taxon>
        <taxon>Grifola</taxon>
    </lineage>
</organism>
<evidence type="ECO:0000313" key="2">
    <source>
        <dbReference type="Proteomes" id="UP000092993"/>
    </source>
</evidence>
<dbReference type="Proteomes" id="UP000092993">
    <property type="component" value="Unassembled WGS sequence"/>
</dbReference>
<proteinExistence type="predicted"/>
<evidence type="ECO:0000313" key="1">
    <source>
        <dbReference type="EMBL" id="OBZ65332.1"/>
    </source>
</evidence>
<accession>A0A1C7LKR0</accession>
<gene>
    <name evidence="1" type="ORF">A0H81_14681</name>
</gene>
<comment type="caution">
    <text evidence="1">The sequence shown here is derived from an EMBL/GenBank/DDBJ whole genome shotgun (WGS) entry which is preliminary data.</text>
</comment>